<dbReference type="AlphaFoldDB" id="M6CV53"/>
<dbReference type="InterPro" id="IPR051616">
    <property type="entry name" value="Cul2-RING_E3_ligase_SR"/>
</dbReference>
<proteinExistence type="predicted"/>
<reference evidence="1 2" key="1">
    <citation type="submission" date="2013-01" db="EMBL/GenBank/DDBJ databases">
        <authorList>
            <person name="Harkins D.M."/>
            <person name="Durkin A.S."/>
            <person name="Brinkac L.M."/>
            <person name="Haft D.H."/>
            <person name="Selengut J.D."/>
            <person name="Sanka R."/>
            <person name="DePew J."/>
            <person name="Purushe J."/>
            <person name="Galloway R.L."/>
            <person name="Vinetz J.M."/>
            <person name="Sutton G.G."/>
            <person name="Nierman W.C."/>
            <person name="Fouts D.E."/>
        </authorList>
    </citation>
    <scope>NUCLEOTIDE SEQUENCE [LARGE SCALE GENOMIC DNA]</scope>
    <source>
        <strain evidence="1 2">79601</strain>
    </source>
</reference>
<dbReference type="InterPro" id="IPR036770">
    <property type="entry name" value="Ankyrin_rpt-contain_sf"/>
</dbReference>
<dbReference type="SUPFAM" id="SSF48403">
    <property type="entry name" value="Ankyrin repeat"/>
    <property type="match status" value="1"/>
</dbReference>
<sequence>MKKNGWIPRKWILLIVLCFIGFSSFLFSKEVSNYKNQLLFEAVASENLTEIKRLLDLGADPNSECPNEYYYVINIYDKCTLWDVVIRENLHRTLSLLLKGGLKEKYVGGALDSAAEFQRLEIAKILIQHGFKKDQGHALEFASTHCNLSMLRLLLKAGLDPNTSKDWVDMYGSSIAGSFRKDCVPVAVELIQAGADVNKDPKLMIWAARSGAKDVYFVLKKTNVKFDVKTVLQEAKKGYENIEKMIKIWDGPYGGLPEESDDEEEDIVSIQATSNGPEYYNSQGKRVDYDSVKERELKYLNIRLEKYNDIIKDLESILKNRK</sequence>
<protein>
    <submittedName>
        <fullName evidence="1">Ankyrin repeat protein</fullName>
    </submittedName>
</protein>
<dbReference type="PATRIC" id="fig|1218565.3.peg.1599"/>
<gene>
    <name evidence="1" type="ORF">LEP1GSC194_3326</name>
</gene>
<dbReference type="RefSeq" id="WP_020772995.1">
    <property type="nucleotide sequence ID" value="NZ_ANIK01000029.1"/>
</dbReference>
<evidence type="ECO:0000313" key="1">
    <source>
        <dbReference type="EMBL" id="EMJ95822.1"/>
    </source>
</evidence>
<dbReference type="Proteomes" id="UP000011988">
    <property type="component" value="Unassembled WGS sequence"/>
</dbReference>
<evidence type="ECO:0000313" key="2">
    <source>
        <dbReference type="Proteomes" id="UP000011988"/>
    </source>
</evidence>
<dbReference type="EMBL" id="ANIK01000029">
    <property type="protein sequence ID" value="EMJ95822.1"/>
    <property type="molecule type" value="Genomic_DNA"/>
</dbReference>
<dbReference type="Gene3D" id="1.25.40.20">
    <property type="entry name" value="Ankyrin repeat-containing domain"/>
    <property type="match status" value="1"/>
</dbReference>
<accession>M6CV53</accession>
<comment type="caution">
    <text evidence="1">The sequence shown here is derived from an EMBL/GenBank/DDBJ whole genome shotgun (WGS) entry which is preliminary data.</text>
</comment>
<organism evidence="1 2">
    <name type="scientific">Leptospira alstonii serovar Sichuan str. 79601</name>
    <dbReference type="NCBI Taxonomy" id="1218565"/>
    <lineage>
        <taxon>Bacteria</taxon>
        <taxon>Pseudomonadati</taxon>
        <taxon>Spirochaetota</taxon>
        <taxon>Spirochaetia</taxon>
        <taxon>Leptospirales</taxon>
        <taxon>Leptospiraceae</taxon>
        <taxon>Leptospira</taxon>
    </lineage>
</organism>
<dbReference type="PANTHER" id="PTHR46224">
    <property type="entry name" value="ANKYRIN REPEAT FAMILY PROTEIN"/>
    <property type="match status" value="1"/>
</dbReference>
<name>M6CV53_9LEPT</name>